<keyword evidence="2" id="KW-0812">Transmembrane</keyword>
<evidence type="ECO:0000256" key="1">
    <source>
        <dbReference type="SAM" id="Coils"/>
    </source>
</evidence>
<feature type="transmembrane region" description="Helical" evidence="2">
    <location>
        <begin position="50"/>
        <end position="70"/>
    </location>
</feature>
<dbReference type="Proteomes" id="UP001403385">
    <property type="component" value="Unassembled WGS sequence"/>
</dbReference>
<evidence type="ECO:0008006" key="5">
    <source>
        <dbReference type="Google" id="ProtNLM"/>
    </source>
</evidence>
<sequence>MDDRQFDREIQEKMKNYQGEAFDANHLESLHQRLDAVVATPWYIRYRSELLFILCILLLMLFYFFLYPFFYKNSYLIESQYINSGLQTLQEQQDKLLEENKKLLNQLEQQRQQTSQLKAELYNTKKELVISEKNTAYLQNALWVYAQEKRGSSFSLRKGEGAWVHQALLPKVPPGVATSNDWFESGLLSFDPVLQEGETPPKKNASGMLSGKTRLKLKQHYWRGVGIQLGVVGGLSKIKSDLGEGDFNPEMGLLGEFRFTPSWSLEAGVKYNLWTHEIEDKFLLEQLNLPNFKSGLGALEATEVESFLLEFPLNLRYRHPVANRFSLVGSMGISPVYYITQKFEYDYKVDFQLDSVNYAQLTVNDKSPRQKLGKLYSGTLNLAIGGNKVFSDRSQFEVMLSYQIGLREMGIERMKPNLLALRARYWWKVK</sequence>
<evidence type="ECO:0000313" key="4">
    <source>
        <dbReference type="Proteomes" id="UP001403385"/>
    </source>
</evidence>
<reference evidence="3 4" key="1">
    <citation type="submission" date="2024-04" db="EMBL/GenBank/DDBJ databases">
        <title>Novel genus in family Flammeovirgaceae.</title>
        <authorList>
            <person name="Nguyen T.H."/>
            <person name="Vuong T.Q."/>
            <person name="Le H."/>
            <person name="Kim S.-G."/>
        </authorList>
    </citation>
    <scope>NUCLEOTIDE SEQUENCE [LARGE SCALE GENOMIC DNA]</scope>
    <source>
        <strain evidence="3 4">JCM 23209</strain>
    </source>
</reference>
<accession>A0AAW9RVQ1</accession>
<keyword evidence="2" id="KW-0472">Membrane</keyword>
<comment type="caution">
    <text evidence="3">The sequence shown here is derived from an EMBL/GenBank/DDBJ whole genome shotgun (WGS) entry which is preliminary data.</text>
</comment>
<dbReference type="AlphaFoldDB" id="A0AAW9RVQ1"/>
<keyword evidence="4" id="KW-1185">Reference proteome</keyword>
<name>A0AAW9RVQ1_9BACT</name>
<dbReference type="EMBL" id="JBDKWZ010000002">
    <property type="protein sequence ID" value="MEN7547135.1"/>
    <property type="molecule type" value="Genomic_DNA"/>
</dbReference>
<dbReference type="RefSeq" id="WP_346819921.1">
    <property type="nucleotide sequence ID" value="NZ_JBDKWZ010000002.1"/>
</dbReference>
<protein>
    <recommendedName>
        <fullName evidence="5">Outer membrane protein beta-barrel domain-containing protein</fullName>
    </recommendedName>
</protein>
<gene>
    <name evidence="3" type="ORF">AAG747_04405</name>
</gene>
<keyword evidence="2" id="KW-1133">Transmembrane helix</keyword>
<evidence type="ECO:0000256" key="2">
    <source>
        <dbReference type="SAM" id="Phobius"/>
    </source>
</evidence>
<keyword evidence="1" id="KW-0175">Coiled coil</keyword>
<feature type="coiled-coil region" evidence="1">
    <location>
        <begin position="86"/>
        <end position="127"/>
    </location>
</feature>
<evidence type="ECO:0000313" key="3">
    <source>
        <dbReference type="EMBL" id="MEN7547135.1"/>
    </source>
</evidence>
<proteinExistence type="predicted"/>
<organism evidence="3 4">
    <name type="scientific">Rapidithrix thailandica</name>
    <dbReference type="NCBI Taxonomy" id="413964"/>
    <lineage>
        <taxon>Bacteria</taxon>
        <taxon>Pseudomonadati</taxon>
        <taxon>Bacteroidota</taxon>
        <taxon>Cytophagia</taxon>
        <taxon>Cytophagales</taxon>
        <taxon>Flammeovirgaceae</taxon>
        <taxon>Rapidithrix</taxon>
    </lineage>
</organism>